<reference evidence="2" key="2">
    <citation type="submission" date="2016-01" db="EMBL/GenBank/DDBJ databases">
        <title>Diatom-associated endosymboitic cyanobacterium lacks core nitrogen metabolism enzymes.</title>
        <authorList>
            <person name="Hilton J.A."/>
            <person name="Foster R.A."/>
            <person name="Tripp H.J."/>
            <person name="Carter B.J."/>
            <person name="Zehr J.P."/>
            <person name="Villareal T.A."/>
        </authorList>
    </citation>
    <scope>NUCLEOTIDE SEQUENCE [LARGE SCALE GENOMIC DNA]</scope>
    <source>
        <strain evidence="2">HH01</strain>
    </source>
</reference>
<evidence type="ECO:0000313" key="1">
    <source>
        <dbReference type="EMBL" id="CCH67789.1"/>
    </source>
</evidence>
<dbReference type="AlphaFoldDB" id="M1WT46"/>
<gene>
    <name evidence="1" type="ORF">RINTHH_16340</name>
</gene>
<dbReference type="Proteomes" id="UP000053051">
    <property type="component" value="Unassembled WGS sequence"/>
</dbReference>
<accession>M1WT46</accession>
<comment type="caution">
    <text evidence="1">The sequence shown here is derived from an EMBL/GenBank/DDBJ whole genome shotgun (WGS) entry which is preliminary data.</text>
</comment>
<keyword evidence="2" id="KW-1185">Reference proteome</keyword>
<reference evidence="1 2" key="1">
    <citation type="submission" date="2012-05" db="EMBL/GenBank/DDBJ databases">
        <authorList>
            <person name="Hilton J."/>
        </authorList>
    </citation>
    <scope>NUCLEOTIDE SEQUENCE [LARGE SCALE GENOMIC DNA]</scope>
    <source>
        <strain evidence="1 2">HH01</strain>
    </source>
</reference>
<dbReference type="OrthoDB" id="433602at2"/>
<dbReference type="RefSeq" id="WP_008228846.1">
    <property type="nucleotide sequence ID" value="NZ_CAIY01000060.1"/>
</dbReference>
<evidence type="ECO:0008006" key="3">
    <source>
        <dbReference type="Google" id="ProtNLM"/>
    </source>
</evidence>
<organism evidence="1 2">
    <name type="scientific">Richelia intracellularis HH01</name>
    <dbReference type="NCBI Taxonomy" id="1165094"/>
    <lineage>
        <taxon>Bacteria</taxon>
        <taxon>Bacillati</taxon>
        <taxon>Cyanobacteriota</taxon>
        <taxon>Cyanophyceae</taxon>
        <taxon>Nostocales</taxon>
        <taxon>Nostocaceae</taxon>
        <taxon>Richelia</taxon>
    </lineage>
</organism>
<dbReference type="Pfam" id="PF11165">
    <property type="entry name" value="DUF2949"/>
    <property type="match status" value="1"/>
</dbReference>
<sequence>MVDYHNDPEFIYFLHHELELPHEHIAVAIKKREVSNGPLPMLLWQYGLVSLEQLERIFDWLESKN</sequence>
<name>M1WT46_9NOST</name>
<protein>
    <recommendedName>
        <fullName evidence="3">DUF2949 domain-containing protein</fullName>
    </recommendedName>
</protein>
<dbReference type="EMBL" id="CAIY01000060">
    <property type="protein sequence ID" value="CCH67789.1"/>
    <property type="molecule type" value="Genomic_DNA"/>
</dbReference>
<dbReference type="STRING" id="1165094.RINTHH_16340"/>
<dbReference type="InterPro" id="IPR021336">
    <property type="entry name" value="DUF2949"/>
</dbReference>
<evidence type="ECO:0000313" key="2">
    <source>
        <dbReference type="Proteomes" id="UP000053051"/>
    </source>
</evidence>
<proteinExistence type="predicted"/>